<evidence type="ECO:0000313" key="2">
    <source>
        <dbReference type="Proteomes" id="UP000579685"/>
    </source>
</evidence>
<dbReference type="EMBL" id="VXBQ01017135">
    <property type="protein sequence ID" value="NXO74058.1"/>
    <property type="molecule type" value="Genomic_DNA"/>
</dbReference>
<evidence type="ECO:0000313" key="1">
    <source>
        <dbReference type="EMBL" id="NXO74058.1"/>
    </source>
</evidence>
<name>A0A7L1UMA8_PHANI</name>
<sequence>LGFATGALAGHYAFHLWKTLERVITETVKRILTSSLSLYYKGGFEQKMTGREDSLILSPYTGKAKVKTGDKKKKIFNHLCKGRSLYVETEVNQAKD</sequence>
<comment type="caution">
    <text evidence="1">The sequence shown here is derived from an EMBL/GenBank/DDBJ whole genome shotgun (WGS) entry which is preliminary data.</text>
</comment>
<reference evidence="1 2" key="1">
    <citation type="submission" date="2019-09" db="EMBL/GenBank/DDBJ databases">
        <title>Bird 10,000 Genomes (B10K) Project - Family phase.</title>
        <authorList>
            <person name="Zhang G."/>
        </authorList>
    </citation>
    <scope>NUCLEOTIDE SEQUENCE [LARGE SCALE GENOMIC DNA]</scope>
    <source>
        <strain evidence="1">B10K-DU-002-32</strain>
        <tissue evidence="1">Muscle</tissue>
    </source>
</reference>
<organism evidence="1 2">
    <name type="scientific">Phainopepla nitens</name>
    <name type="common">Phainopepla</name>
    <dbReference type="NCBI Taxonomy" id="161653"/>
    <lineage>
        <taxon>Eukaryota</taxon>
        <taxon>Metazoa</taxon>
        <taxon>Chordata</taxon>
        <taxon>Craniata</taxon>
        <taxon>Vertebrata</taxon>
        <taxon>Euteleostomi</taxon>
        <taxon>Archelosauria</taxon>
        <taxon>Archosauria</taxon>
        <taxon>Dinosauria</taxon>
        <taxon>Saurischia</taxon>
        <taxon>Theropoda</taxon>
        <taxon>Coelurosauria</taxon>
        <taxon>Aves</taxon>
        <taxon>Neognathae</taxon>
        <taxon>Neoaves</taxon>
        <taxon>Telluraves</taxon>
        <taxon>Australaves</taxon>
        <taxon>Passeriformes</taxon>
        <taxon>Bombycillidae</taxon>
        <taxon>Phainopepla</taxon>
    </lineage>
</organism>
<proteinExistence type="predicted"/>
<gene>
    <name evidence="1" type="primary">Dnajc15_1</name>
    <name evidence="1" type="ORF">PHANIT_R14938</name>
</gene>
<protein>
    <submittedName>
        <fullName evidence="1">DJC15 protein</fullName>
    </submittedName>
</protein>
<feature type="non-terminal residue" evidence="1">
    <location>
        <position position="96"/>
    </location>
</feature>
<dbReference type="PANTHER" id="PTHR12763:SF7">
    <property type="entry name" value="DNAJ HOMOLOG SUBFAMILY C MEMBER 15"/>
    <property type="match status" value="1"/>
</dbReference>
<dbReference type="AlphaFoldDB" id="A0A7L1UMA8"/>
<feature type="non-terminal residue" evidence="1">
    <location>
        <position position="1"/>
    </location>
</feature>
<dbReference type="Proteomes" id="UP000579685">
    <property type="component" value="Unassembled WGS sequence"/>
</dbReference>
<dbReference type="GO" id="GO:0001405">
    <property type="term" value="C:PAM complex, Tim23 associated import motor"/>
    <property type="evidence" value="ECO:0007669"/>
    <property type="project" value="TreeGrafter"/>
</dbReference>
<dbReference type="GO" id="GO:0001671">
    <property type="term" value="F:ATPase activator activity"/>
    <property type="evidence" value="ECO:0007669"/>
    <property type="project" value="TreeGrafter"/>
</dbReference>
<dbReference type="GO" id="GO:0030150">
    <property type="term" value="P:protein import into mitochondrial matrix"/>
    <property type="evidence" value="ECO:0007669"/>
    <property type="project" value="TreeGrafter"/>
</dbReference>
<keyword evidence="2" id="KW-1185">Reference proteome</keyword>
<accession>A0A7L1UMA8</accession>
<dbReference type="PANTHER" id="PTHR12763">
    <property type="match status" value="1"/>
</dbReference>